<feature type="region of interest" description="Disordered" evidence="1">
    <location>
        <begin position="117"/>
        <end position="242"/>
    </location>
</feature>
<accession>A0A803MBZ6</accession>
<proteinExistence type="predicted"/>
<name>A0A803MBZ6_CHEQI</name>
<feature type="domain" description="PPM-type phosphatase" evidence="2">
    <location>
        <begin position="313"/>
        <end position="528"/>
    </location>
</feature>
<feature type="compositionally biased region" description="Polar residues" evidence="1">
    <location>
        <begin position="138"/>
        <end position="189"/>
    </location>
</feature>
<evidence type="ECO:0000313" key="3">
    <source>
        <dbReference type="EnsemblPlants" id="AUR62026989-RA:cds"/>
    </source>
</evidence>
<feature type="compositionally biased region" description="Basic residues" evidence="1">
    <location>
        <begin position="190"/>
        <end position="202"/>
    </location>
</feature>
<feature type="compositionally biased region" description="Basic residues" evidence="1">
    <location>
        <begin position="319"/>
        <end position="329"/>
    </location>
</feature>
<dbReference type="EnsemblPlants" id="AUR62026989-RA">
    <property type="protein sequence ID" value="AUR62026989-RA:cds"/>
    <property type="gene ID" value="AUR62026989"/>
</dbReference>
<dbReference type="GO" id="GO:0004722">
    <property type="term" value="F:protein serine/threonine phosphatase activity"/>
    <property type="evidence" value="ECO:0007669"/>
    <property type="project" value="InterPro"/>
</dbReference>
<organism evidence="3 4">
    <name type="scientific">Chenopodium quinoa</name>
    <name type="common">Quinoa</name>
    <dbReference type="NCBI Taxonomy" id="63459"/>
    <lineage>
        <taxon>Eukaryota</taxon>
        <taxon>Viridiplantae</taxon>
        <taxon>Streptophyta</taxon>
        <taxon>Embryophyta</taxon>
        <taxon>Tracheophyta</taxon>
        <taxon>Spermatophyta</taxon>
        <taxon>Magnoliopsida</taxon>
        <taxon>eudicotyledons</taxon>
        <taxon>Gunneridae</taxon>
        <taxon>Pentapetalae</taxon>
        <taxon>Caryophyllales</taxon>
        <taxon>Chenopodiaceae</taxon>
        <taxon>Chenopodioideae</taxon>
        <taxon>Atripliceae</taxon>
        <taxon>Chenopodium</taxon>
    </lineage>
</organism>
<dbReference type="Proteomes" id="UP000596660">
    <property type="component" value="Unplaced"/>
</dbReference>
<dbReference type="CDD" id="cd00143">
    <property type="entry name" value="PP2Cc"/>
    <property type="match status" value="1"/>
</dbReference>
<feature type="region of interest" description="Disordered" evidence="1">
    <location>
        <begin position="305"/>
        <end position="357"/>
    </location>
</feature>
<dbReference type="InterPro" id="IPR015655">
    <property type="entry name" value="PP2C"/>
</dbReference>
<dbReference type="Gramene" id="AUR62026989-RA">
    <property type="protein sequence ID" value="AUR62026989-RA:cds"/>
    <property type="gene ID" value="AUR62026989"/>
</dbReference>
<feature type="compositionally biased region" description="Basic residues" evidence="1">
    <location>
        <begin position="342"/>
        <end position="357"/>
    </location>
</feature>
<reference evidence="3" key="1">
    <citation type="journal article" date="2017" name="Nature">
        <title>The genome of Chenopodium quinoa.</title>
        <authorList>
            <person name="Jarvis D.E."/>
            <person name="Ho Y.S."/>
            <person name="Lightfoot D.J."/>
            <person name="Schmoeckel S.M."/>
            <person name="Li B."/>
            <person name="Borm T.J.A."/>
            <person name="Ohyanagi H."/>
            <person name="Mineta K."/>
            <person name="Michell C.T."/>
            <person name="Saber N."/>
            <person name="Kharbatia N.M."/>
            <person name="Rupper R.R."/>
            <person name="Sharp A.R."/>
            <person name="Dally N."/>
            <person name="Boughton B.A."/>
            <person name="Woo Y.H."/>
            <person name="Gao G."/>
            <person name="Schijlen E.G.W.M."/>
            <person name="Guo X."/>
            <person name="Momin A.A."/>
            <person name="Negrao S."/>
            <person name="Al-Babili S."/>
            <person name="Gehring C."/>
            <person name="Roessner U."/>
            <person name="Jung C."/>
            <person name="Murphy K."/>
            <person name="Arold S.T."/>
            <person name="Gojobori T."/>
            <person name="van der Linden C.G."/>
            <person name="van Loo E.N."/>
            <person name="Jellen E.N."/>
            <person name="Maughan P.J."/>
            <person name="Tester M."/>
        </authorList>
    </citation>
    <scope>NUCLEOTIDE SEQUENCE [LARGE SCALE GENOMIC DNA]</scope>
    <source>
        <strain evidence="3">cv. PI 614886</strain>
    </source>
</reference>
<dbReference type="PANTHER" id="PTHR47992">
    <property type="entry name" value="PROTEIN PHOSPHATASE"/>
    <property type="match status" value="1"/>
</dbReference>
<evidence type="ECO:0000256" key="1">
    <source>
        <dbReference type="SAM" id="MobiDB-lite"/>
    </source>
</evidence>
<protein>
    <recommendedName>
        <fullName evidence="2">PPM-type phosphatase domain-containing protein</fullName>
    </recommendedName>
</protein>
<sequence>MVKKAGKRKFERGTRWEIVHIPRHELKYESVGEIWFRRRGCTLFSGRKELKSDSEIPELLESPESDGWYNLYVVHHEGVTKEVDDVGNDVDGSENLEDVASWFNVEELVGSAKNRKVVAESSEMVPPQHKDNPRSENTKSQSTLSTHNQPYSSSHQTHNQTCSSSHQTHNQPCSSSHQTETQKLPTSFSAKKRANPKPRSKKWVAATEHSEQQKVEEGVSFTDSDGSDFEVGDGDCEDGEDEDLEGLAKFDGQIMPSVVRMIERASEEVQKCDVTRADVHEFEVGVNGDPLLPCIGLHSNAKWPRSALPGPLPPPFKKQPGRPKGKKRIKEPGEGEDAYVQRPKKQNTCKKCGRPRHYQKTCKNPPLQVPPNVEAAAVAFPACCNDGGMSCSLFPGCYNHPALLQGQAAVMVVCGIMMFPIYTWQLDFWEAPEAAVKRAYKDKVVGSRGRSTSVTAILINHEKLIVANVGNVRCVDGVLSMTRAFGDGRLKEHISCEPHVRIETVGADAKFIVLASDGIWNVSQSYRNG</sequence>
<feature type="compositionally biased region" description="Acidic residues" evidence="1">
    <location>
        <begin position="225"/>
        <end position="242"/>
    </location>
</feature>
<keyword evidence="4" id="KW-1185">Reference proteome</keyword>
<evidence type="ECO:0000313" key="4">
    <source>
        <dbReference type="Proteomes" id="UP000596660"/>
    </source>
</evidence>
<dbReference type="SUPFAM" id="SSF81606">
    <property type="entry name" value="PP2C-like"/>
    <property type="match status" value="1"/>
</dbReference>
<feature type="compositionally biased region" description="Basic and acidic residues" evidence="1">
    <location>
        <begin position="208"/>
        <end position="217"/>
    </location>
</feature>
<dbReference type="AlphaFoldDB" id="A0A803MBZ6"/>
<dbReference type="SMART" id="SM00332">
    <property type="entry name" value="PP2Cc"/>
    <property type="match status" value="1"/>
</dbReference>
<reference evidence="3" key="2">
    <citation type="submission" date="2021-03" db="UniProtKB">
        <authorList>
            <consortium name="EnsemblPlants"/>
        </authorList>
    </citation>
    <scope>IDENTIFICATION</scope>
</reference>
<dbReference type="Gene3D" id="3.60.40.10">
    <property type="entry name" value="PPM-type phosphatase domain"/>
    <property type="match status" value="1"/>
</dbReference>
<evidence type="ECO:0000259" key="2">
    <source>
        <dbReference type="SMART" id="SM00332"/>
    </source>
</evidence>
<dbReference type="Pfam" id="PF00481">
    <property type="entry name" value="PP2C"/>
    <property type="match status" value="1"/>
</dbReference>
<feature type="compositionally biased region" description="Basic and acidic residues" evidence="1">
    <location>
        <begin position="128"/>
        <end position="137"/>
    </location>
</feature>
<dbReference type="InterPro" id="IPR036457">
    <property type="entry name" value="PPM-type-like_dom_sf"/>
</dbReference>
<dbReference type="InterPro" id="IPR001932">
    <property type="entry name" value="PPM-type_phosphatase-like_dom"/>
</dbReference>